<feature type="domain" description="DUF4806" evidence="2">
    <location>
        <begin position="229"/>
        <end position="303"/>
    </location>
</feature>
<dbReference type="PANTHER" id="PTHR34153">
    <property type="entry name" value="SI:CH211-262H13.3-RELATED-RELATED"/>
    <property type="match status" value="1"/>
</dbReference>
<evidence type="ECO:0000259" key="2">
    <source>
        <dbReference type="Pfam" id="PF16064"/>
    </source>
</evidence>
<evidence type="ECO:0000256" key="1">
    <source>
        <dbReference type="SAM" id="MobiDB-lite"/>
    </source>
</evidence>
<dbReference type="InterPro" id="IPR032071">
    <property type="entry name" value="DUF4806"/>
</dbReference>
<organism evidence="3">
    <name type="scientific">Rhipicephalus zambeziensis</name>
    <dbReference type="NCBI Taxonomy" id="60191"/>
    <lineage>
        <taxon>Eukaryota</taxon>
        <taxon>Metazoa</taxon>
        <taxon>Ecdysozoa</taxon>
        <taxon>Arthropoda</taxon>
        <taxon>Chelicerata</taxon>
        <taxon>Arachnida</taxon>
        <taxon>Acari</taxon>
        <taxon>Parasitiformes</taxon>
        <taxon>Ixodida</taxon>
        <taxon>Ixodoidea</taxon>
        <taxon>Ixodidae</taxon>
        <taxon>Rhipicephalinae</taxon>
        <taxon>Rhipicephalus</taxon>
        <taxon>Rhipicephalus</taxon>
    </lineage>
</organism>
<reference evidence="3" key="1">
    <citation type="journal article" date="2017" name="Parasit. Vectors">
        <title>Sialotranscriptomics of Rhipicephalus zambeziensis reveals intricate expression profiles of secretory proteins and suggests tight temporal transcriptional regulation during blood-feeding.</title>
        <authorList>
            <person name="de Castro M.H."/>
            <person name="de Klerk D."/>
            <person name="Pienaar R."/>
            <person name="Rees D.J.G."/>
            <person name="Mans B.J."/>
        </authorList>
    </citation>
    <scope>NUCLEOTIDE SEQUENCE</scope>
    <source>
        <tissue evidence="3">Salivary glands</tissue>
    </source>
</reference>
<dbReference type="Pfam" id="PF16064">
    <property type="entry name" value="DUF4806"/>
    <property type="match status" value="1"/>
</dbReference>
<dbReference type="AlphaFoldDB" id="A0A224YVL4"/>
<dbReference type="EMBL" id="GFPF01008633">
    <property type="protein sequence ID" value="MAA19779.1"/>
    <property type="molecule type" value="Transcribed_RNA"/>
</dbReference>
<name>A0A224YVL4_9ACAR</name>
<feature type="region of interest" description="Disordered" evidence="1">
    <location>
        <begin position="101"/>
        <end position="149"/>
    </location>
</feature>
<evidence type="ECO:0000313" key="3">
    <source>
        <dbReference type="EMBL" id="MAA19779.1"/>
    </source>
</evidence>
<dbReference type="PANTHER" id="PTHR34153:SF2">
    <property type="entry name" value="SI:CH211-262H13.3-RELATED"/>
    <property type="match status" value="1"/>
</dbReference>
<sequence length="344" mass="38699">MEYYIVEFVDEKTCELVPATWVVGKFCFWPPGPGSQTAIRNYYEPRKSWKKYPAVIKGTFNNYEDGRRKLPLAEYSSDLDMEQGLKKRKIQKPARYVEQELCEAPKPPSDFLGTSKSQEGQEDDIQAGGGMSEDSSDNEDSSSEMTTQEAACGLANAKEQVYRSPASGPRSHSRKILPEEEFQREVLTRLSVLRIVQQQHGELLTALTTRHTMKDTDKGPAVIVGRFDNHDELQKFDQTLTGSVREALVQQLATIGGPNPESSARRVLRTVLSDKLAAKFSWNGRKGKDAFESLNLSKCIVDAVTSLHKCNNFVVESAIKDWLRHAPARWGSEKARSDQTEHIK</sequence>
<accession>A0A224YVL4</accession>
<protein>
    <submittedName>
        <fullName evidence="3">Protein containing DUF4806 domain</fullName>
    </submittedName>
</protein>
<proteinExistence type="predicted"/>